<feature type="compositionally biased region" description="Acidic residues" evidence="9">
    <location>
        <begin position="49"/>
        <end position="71"/>
    </location>
</feature>
<dbReference type="GO" id="GO:0016779">
    <property type="term" value="F:nucleotidyltransferase activity"/>
    <property type="evidence" value="ECO:0007669"/>
    <property type="project" value="UniProtKB-KW"/>
</dbReference>
<organism evidence="12 13">
    <name type="scientific">Thermonema lapsum</name>
    <dbReference type="NCBI Taxonomy" id="28195"/>
    <lineage>
        <taxon>Bacteria</taxon>
        <taxon>Pseudomonadati</taxon>
        <taxon>Bacteroidota</taxon>
        <taxon>Cytophagia</taxon>
        <taxon>Cytophagales</taxon>
        <taxon>Thermonemataceae</taxon>
        <taxon>Thermonema</taxon>
    </lineage>
</organism>
<evidence type="ECO:0000313" key="13">
    <source>
        <dbReference type="Proteomes" id="UP000537126"/>
    </source>
</evidence>
<keyword evidence="8" id="KW-0804">Transcription</keyword>
<gene>
    <name evidence="12" type="ORF">FHS56_001159</name>
</gene>
<keyword evidence="13" id="KW-1185">Reference proteome</keyword>
<evidence type="ECO:0000259" key="10">
    <source>
        <dbReference type="Pfam" id="PF04552"/>
    </source>
</evidence>
<dbReference type="PIRSF" id="PIRSF000774">
    <property type="entry name" value="RpoN"/>
    <property type="match status" value="1"/>
</dbReference>
<keyword evidence="7" id="KW-0238">DNA-binding</keyword>
<keyword evidence="4" id="KW-0548">Nucleotidyltransferase</keyword>
<comment type="caution">
    <text evidence="12">The sequence shown here is derived from an EMBL/GenBank/DDBJ whole genome shotgun (WGS) entry which is preliminary data.</text>
</comment>
<dbReference type="GO" id="GO:0003677">
    <property type="term" value="F:DNA binding"/>
    <property type="evidence" value="ECO:0007669"/>
    <property type="project" value="UniProtKB-KW"/>
</dbReference>
<evidence type="ECO:0000256" key="8">
    <source>
        <dbReference type="ARBA" id="ARBA00023163"/>
    </source>
</evidence>
<accession>A0A846MPY0</accession>
<dbReference type="InterPro" id="IPR038709">
    <property type="entry name" value="RpoN_core-bd_sf"/>
</dbReference>
<proteinExistence type="inferred from homology"/>
<dbReference type="RefSeq" id="WP_166918923.1">
    <property type="nucleotide sequence ID" value="NZ_JAASRN010000002.1"/>
</dbReference>
<feature type="domain" description="RNA polymerase sigma factor 54 core-binding" evidence="11">
    <location>
        <begin position="115"/>
        <end position="314"/>
    </location>
</feature>
<evidence type="ECO:0000259" key="11">
    <source>
        <dbReference type="Pfam" id="PF04963"/>
    </source>
</evidence>
<dbReference type="GO" id="GO:0001216">
    <property type="term" value="F:DNA-binding transcription activator activity"/>
    <property type="evidence" value="ECO:0007669"/>
    <property type="project" value="InterPro"/>
</dbReference>
<dbReference type="Proteomes" id="UP000537126">
    <property type="component" value="Unassembled WGS sequence"/>
</dbReference>
<name>A0A846MPY0_9BACT</name>
<evidence type="ECO:0000256" key="7">
    <source>
        <dbReference type="ARBA" id="ARBA00023125"/>
    </source>
</evidence>
<dbReference type="PANTHER" id="PTHR32248:SF4">
    <property type="entry name" value="RNA POLYMERASE SIGMA-54 FACTOR"/>
    <property type="match status" value="1"/>
</dbReference>
<dbReference type="Gene3D" id="1.10.10.60">
    <property type="entry name" value="Homeodomain-like"/>
    <property type="match status" value="1"/>
</dbReference>
<evidence type="ECO:0000256" key="5">
    <source>
        <dbReference type="ARBA" id="ARBA00023015"/>
    </source>
</evidence>
<protein>
    <submittedName>
        <fullName evidence="12">RNA polymerase sigma-54 factor</fullName>
    </submittedName>
</protein>
<dbReference type="Pfam" id="PF04552">
    <property type="entry name" value="Sigma54_DBD"/>
    <property type="match status" value="1"/>
</dbReference>
<keyword evidence="2" id="KW-0240">DNA-directed RNA polymerase</keyword>
<reference evidence="12 13" key="1">
    <citation type="submission" date="2020-03" db="EMBL/GenBank/DDBJ databases">
        <title>Genomic Encyclopedia of Type Strains, Phase IV (KMG-IV): sequencing the most valuable type-strain genomes for metagenomic binning, comparative biology and taxonomic classification.</title>
        <authorList>
            <person name="Goeker M."/>
        </authorList>
    </citation>
    <scope>NUCLEOTIDE SEQUENCE [LARGE SCALE GENOMIC DNA]</scope>
    <source>
        <strain evidence="12 13">DSM 5718</strain>
    </source>
</reference>
<keyword evidence="5" id="KW-0805">Transcription regulation</keyword>
<comment type="similarity">
    <text evidence="1">Belongs to the sigma-54 factor family.</text>
</comment>
<dbReference type="NCBIfam" id="TIGR02395">
    <property type="entry name" value="rpoN_sigma"/>
    <property type="match status" value="1"/>
</dbReference>
<evidence type="ECO:0000256" key="4">
    <source>
        <dbReference type="ARBA" id="ARBA00022695"/>
    </source>
</evidence>
<dbReference type="AlphaFoldDB" id="A0A846MPY0"/>
<evidence type="ECO:0000256" key="9">
    <source>
        <dbReference type="SAM" id="MobiDB-lite"/>
    </source>
</evidence>
<dbReference type="InterPro" id="IPR007046">
    <property type="entry name" value="RNA_pol_sigma_54_core-bd"/>
</dbReference>
<dbReference type="PROSITE" id="PS00718">
    <property type="entry name" value="SIGMA54_2"/>
    <property type="match status" value="1"/>
</dbReference>
<dbReference type="InterPro" id="IPR007634">
    <property type="entry name" value="RNA_pol_sigma_54_DNA-bd"/>
</dbReference>
<sequence length="496" mass="57409">MQKLDLKQIQTQKLSPQQIQYIKLLQIPSVELEARVQEELASNPLLEEGSPEEDPYNFEAKEEEDYTSEELEDVQEEISIEEYLEHEDVKNGYSSDYLNYSPDDDDNDKEIPIVSSVSLLESLERQIGFLNLNEKQQIIARQIIGSLDGDGYLRRDLKGLCYDLMLTQNVAATEQEVEEVLKKVQRCDPPGIAARDLKECLMIQLERKLEEEFLTEEEQQHVHNALLILRKCFNEFKKKHYDKIQSKLHLSDEALREAVHLITKLNPKPGEVSGNSFVRNQYIIPDFIVKNRNGQLEVSLNSKNAPELRINRVYAEMLRQYESSDKKDKKLKETISFVKQKLDSAKWFIDAIKQRQDTLLRTMNAIVEHQKEFFLEGDESKLKPMILKDIADKIGMDISTVSRVASSKTVQTDFGIYPLKYFFSEGIETKDGGEASSREVKHVLKELVDSEDKSAPYSDEKLEQLLKERGYNIARRTVAKYREQLGIPVARLRKEL</sequence>
<dbReference type="GO" id="GO:0016987">
    <property type="term" value="F:sigma factor activity"/>
    <property type="evidence" value="ECO:0007669"/>
    <property type="project" value="UniProtKB-KW"/>
</dbReference>
<evidence type="ECO:0000256" key="1">
    <source>
        <dbReference type="ARBA" id="ARBA00008798"/>
    </source>
</evidence>
<feature type="domain" description="RNA polymerase sigma factor 54 DNA-binding" evidence="10">
    <location>
        <begin position="337"/>
        <end position="494"/>
    </location>
</feature>
<dbReference type="GO" id="GO:0000428">
    <property type="term" value="C:DNA-directed RNA polymerase complex"/>
    <property type="evidence" value="ECO:0007669"/>
    <property type="project" value="UniProtKB-KW"/>
</dbReference>
<dbReference type="Pfam" id="PF00309">
    <property type="entry name" value="Sigma54_AID"/>
    <property type="match status" value="1"/>
</dbReference>
<evidence type="ECO:0000256" key="2">
    <source>
        <dbReference type="ARBA" id="ARBA00022478"/>
    </source>
</evidence>
<dbReference type="Gene3D" id="1.10.10.1330">
    <property type="entry name" value="RNA polymerase sigma-54 factor, core-binding domain"/>
    <property type="match status" value="1"/>
</dbReference>
<evidence type="ECO:0000313" key="12">
    <source>
        <dbReference type="EMBL" id="NIK73646.1"/>
    </source>
</evidence>
<dbReference type="InterPro" id="IPR000394">
    <property type="entry name" value="RNA_pol_sigma_54"/>
</dbReference>
<evidence type="ECO:0000256" key="6">
    <source>
        <dbReference type="ARBA" id="ARBA00023082"/>
    </source>
</evidence>
<dbReference type="PROSITE" id="PS50044">
    <property type="entry name" value="SIGMA54_3"/>
    <property type="match status" value="1"/>
</dbReference>
<dbReference type="GO" id="GO:0006352">
    <property type="term" value="P:DNA-templated transcription initiation"/>
    <property type="evidence" value="ECO:0007669"/>
    <property type="project" value="InterPro"/>
</dbReference>
<dbReference type="EMBL" id="JAASRN010000002">
    <property type="protein sequence ID" value="NIK73646.1"/>
    <property type="molecule type" value="Genomic_DNA"/>
</dbReference>
<dbReference type="PANTHER" id="PTHR32248">
    <property type="entry name" value="RNA POLYMERASE SIGMA-54 FACTOR"/>
    <property type="match status" value="1"/>
</dbReference>
<dbReference type="Pfam" id="PF04963">
    <property type="entry name" value="Sigma54_CBD"/>
    <property type="match status" value="1"/>
</dbReference>
<evidence type="ECO:0000256" key="3">
    <source>
        <dbReference type="ARBA" id="ARBA00022679"/>
    </source>
</evidence>
<keyword evidence="3" id="KW-0808">Transferase</keyword>
<dbReference type="PRINTS" id="PR00045">
    <property type="entry name" value="SIGMA54FCT"/>
</dbReference>
<feature type="region of interest" description="Disordered" evidence="9">
    <location>
        <begin position="41"/>
        <end position="71"/>
    </location>
</feature>
<keyword evidence="6" id="KW-0731">Sigma factor</keyword>